<organism evidence="4 5">
    <name type="scientific">Ascodesmis nigricans</name>
    <dbReference type="NCBI Taxonomy" id="341454"/>
    <lineage>
        <taxon>Eukaryota</taxon>
        <taxon>Fungi</taxon>
        <taxon>Dikarya</taxon>
        <taxon>Ascomycota</taxon>
        <taxon>Pezizomycotina</taxon>
        <taxon>Pezizomycetes</taxon>
        <taxon>Pezizales</taxon>
        <taxon>Ascodesmidaceae</taxon>
        <taxon>Ascodesmis</taxon>
    </lineage>
</organism>
<dbReference type="Proteomes" id="UP000298138">
    <property type="component" value="Unassembled WGS sequence"/>
</dbReference>
<evidence type="ECO:0000256" key="1">
    <source>
        <dbReference type="SAM" id="Coils"/>
    </source>
</evidence>
<evidence type="ECO:0000313" key="5">
    <source>
        <dbReference type="Proteomes" id="UP000298138"/>
    </source>
</evidence>
<feature type="region of interest" description="Disordered" evidence="2">
    <location>
        <begin position="1"/>
        <end position="20"/>
    </location>
</feature>
<dbReference type="STRING" id="341454.A0A4S2N019"/>
<dbReference type="GO" id="GO:0000329">
    <property type="term" value="C:fungal-type vacuole membrane"/>
    <property type="evidence" value="ECO:0007669"/>
    <property type="project" value="InterPro"/>
</dbReference>
<dbReference type="GO" id="GO:0042144">
    <property type="term" value="P:vacuole fusion, non-autophagic"/>
    <property type="evidence" value="ECO:0007669"/>
    <property type="project" value="InterPro"/>
</dbReference>
<proteinExistence type="predicted"/>
<dbReference type="EMBL" id="ML220115">
    <property type="protein sequence ID" value="TGZ82337.1"/>
    <property type="molecule type" value="Genomic_DNA"/>
</dbReference>
<dbReference type="GO" id="GO:0005543">
    <property type="term" value="F:phospholipid binding"/>
    <property type="evidence" value="ECO:0007669"/>
    <property type="project" value="InterPro"/>
</dbReference>
<dbReference type="Pfam" id="PF08397">
    <property type="entry name" value="IMD"/>
    <property type="match status" value="1"/>
</dbReference>
<feature type="compositionally biased region" description="Polar residues" evidence="2">
    <location>
        <begin position="379"/>
        <end position="394"/>
    </location>
</feature>
<name>A0A4S2N019_9PEZI</name>
<protein>
    <recommendedName>
        <fullName evidence="3">IMD domain-containing protein</fullName>
    </recommendedName>
</protein>
<dbReference type="GO" id="GO:0007009">
    <property type="term" value="P:plasma membrane organization"/>
    <property type="evidence" value="ECO:0007669"/>
    <property type="project" value="InterPro"/>
</dbReference>
<sequence length="394" mass="42706">MSFSAANLPPIPPSPTRSFASTTLLTTPSIRSPPPPPLPKHFLTRGDVAGCIEAYENLAEAAKLYRKALTTAATAASAFGEAFEQCARCKASGDTASGLMNAGGLQYLISSNLNILAQTLHRGFEGALLHEVDRYKEKNAENEKRYAEEVEQQEKELRRREQAHTRISRQKSRNLGAFRSSLVGLTEQIDILESLKYGHCRAAFDLSQDSAAHVLESSALVVRAEVEVFERIAQKGWDSSGGLDDLIAMSPDPFGINFGASDSANGLLFSILPSESILPAHPTRMSRSASASGGNNERKYHSLTDTLLPDENMDDLDEEDGQSIFSSGFRSPTLKPSRAIFHPDATGSEGWGIDDEQRSINDSETDGGRESHDIGRMNGNESSAGSDMTIRLNS</sequence>
<dbReference type="InterPro" id="IPR013606">
    <property type="entry name" value="I-BAR_dom"/>
</dbReference>
<feature type="region of interest" description="Disordered" evidence="2">
    <location>
        <begin position="308"/>
        <end position="394"/>
    </location>
</feature>
<dbReference type="PANTHER" id="PTHR38407">
    <property type="entry name" value="PROTEIN IVY1"/>
    <property type="match status" value="1"/>
</dbReference>
<evidence type="ECO:0000259" key="3">
    <source>
        <dbReference type="Pfam" id="PF08397"/>
    </source>
</evidence>
<accession>A0A4S2N019</accession>
<feature type="domain" description="IMD" evidence="3">
    <location>
        <begin position="54"/>
        <end position="189"/>
    </location>
</feature>
<keyword evidence="5" id="KW-1185">Reference proteome</keyword>
<dbReference type="InParanoid" id="A0A4S2N019"/>
<dbReference type="InterPro" id="IPR027267">
    <property type="entry name" value="AH/BAR_dom_sf"/>
</dbReference>
<dbReference type="PANTHER" id="PTHR38407:SF1">
    <property type="entry name" value="PROTEIN IVY1"/>
    <property type="match status" value="1"/>
</dbReference>
<feature type="compositionally biased region" description="Acidic residues" evidence="2">
    <location>
        <begin position="311"/>
        <end position="321"/>
    </location>
</feature>
<feature type="coiled-coil region" evidence="1">
    <location>
        <begin position="132"/>
        <end position="170"/>
    </location>
</feature>
<evidence type="ECO:0000256" key="2">
    <source>
        <dbReference type="SAM" id="MobiDB-lite"/>
    </source>
</evidence>
<reference evidence="4 5" key="1">
    <citation type="submission" date="2019-04" db="EMBL/GenBank/DDBJ databases">
        <title>Comparative genomics and transcriptomics to analyze fruiting body development in filamentous ascomycetes.</title>
        <authorList>
            <consortium name="DOE Joint Genome Institute"/>
            <person name="Lutkenhaus R."/>
            <person name="Traeger S."/>
            <person name="Breuer J."/>
            <person name="Kuo A."/>
            <person name="Lipzen A."/>
            <person name="Pangilinan J."/>
            <person name="Dilworth D."/>
            <person name="Sandor L."/>
            <person name="Poggeler S."/>
            <person name="Barry K."/>
            <person name="Grigoriev I.V."/>
            <person name="Nowrousian M."/>
        </authorList>
    </citation>
    <scope>NUCLEOTIDE SEQUENCE [LARGE SCALE GENOMIC DNA]</scope>
    <source>
        <strain evidence="4 5">CBS 389.68</strain>
    </source>
</reference>
<dbReference type="AlphaFoldDB" id="A0A4S2N019"/>
<dbReference type="OrthoDB" id="5594612at2759"/>
<gene>
    <name evidence="4" type="ORF">EX30DRAFT_339628</name>
</gene>
<evidence type="ECO:0000313" key="4">
    <source>
        <dbReference type="EMBL" id="TGZ82337.1"/>
    </source>
</evidence>
<dbReference type="SUPFAM" id="SSF103657">
    <property type="entry name" value="BAR/IMD domain-like"/>
    <property type="match status" value="1"/>
</dbReference>
<dbReference type="InterPro" id="IPR037470">
    <property type="entry name" value="IVY1"/>
</dbReference>
<dbReference type="Gene3D" id="1.20.1270.60">
    <property type="entry name" value="Arfaptin homology (AH) domain/BAR domain"/>
    <property type="match status" value="1"/>
</dbReference>
<keyword evidence="1" id="KW-0175">Coiled coil</keyword>
<feature type="compositionally biased region" description="Basic and acidic residues" evidence="2">
    <location>
        <begin position="355"/>
        <end position="375"/>
    </location>
</feature>
<dbReference type="FunCoup" id="A0A4S2N019">
    <property type="interactions" value="34"/>
</dbReference>